<sequence>MEIGEHWAYRARPKELGGALRRVEIVRVGGAGRSGSVHVRFLDGDAAGLQEWVSPSCLRVLWADVDSFRADDAAELALAEASRAVRGSAEFEAARMILGFVRPKGRLRLRKAVADAGVLELGHLDETAPLVGMDAAQLRNDPMLHEDRKGCSLAGWPITERIARQAAQRQADEILPEVDQRQRSMEEERDRSPWYGYQRRDERKLDAEKEALRTVREWCGQEKAERHDELVALREEVLRLGELVERAVKALRDRGHGVIASTIERDLGVHISSLGPDVRR</sequence>
<dbReference type="RefSeq" id="WP_114055321.1">
    <property type="nucleotide sequence ID" value="NZ_CP030862.1"/>
</dbReference>
<dbReference type="EMBL" id="CP030862">
    <property type="protein sequence ID" value="AXE24140.1"/>
    <property type="molecule type" value="Genomic_DNA"/>
</dbReference>
<gene>
    <name evidence="1" type="ORF">C0216_12345</name>
</gene>
<dbReference type="OrthoDB" id="3522556at2"/>
<protein>
    <submittedName>
        <fullName evidence="1">PE-PGRS family protein</fullName>
    </submittedName>
</protein>
<evidence type="ECO:0000313" key="1">
    <source>
        <dbReference type="EMBL" id="AXE24140.1"/>
    </source>
</evidence>
<dbReference type="KEGG" id="sgz:C0216_12345"/>
<evidence type="ECO:0000313" key="2">
    <source>
        <dbReference type="Proteomes" id="UP000252004"/>
    </source>
</evidence>
<keyword evidence="2" id="KW-1185">Reference proteome</keyword>
<accession>A0A344TZR9</accession>
<organism evidence="1 2">
    <name type="scientific">Streptomyces globosus</name>
    <dbReference type="NCBI Taxonomy" id="68209"/>
    <lineage>
        <taxon>Bacteria</taxon>
        <taxon>Bacillati</taxon>
        <taxon>Actinomycetota</taxon>
        <taxon>Actinomycetes</taxon>
        <taxon>Kitasatosporales</taxon>
        <taxon>Streptomycetaceae</taxon>
        <taxon>Streptomyces</taxon>
    </lineage>
</organism>
<dbReference type="AlphaFoldDB" id="A0A344TZR9"/>
<name>A0A344TZR9_9ACTN</name>
<dbReference type="Proteomes" id="UP000252004">
    <property type="component" value="Chromosome"/>
</dbReference>
<proteinExistence type="predicted"/>
<reference evidence="1 2" key="1">
    <citation type="submission" date="2018-01" db="EMBL/GenBank/DDBJ databases">
        <title>Draft genome Sequence of streptomyces globosus LZH-48.</title>
        <authorList>
            <person name="Ran K."/>
            <person name="Li Z."/>
            <person name="Wei S."/>
            <person name="Dong R."/>
        </authorList>
    </citation>
    <scope>NUCLEOTIDE SEQUENCE [LARGE SCALE GENOMIC DNA]</scope>
    <source>
        <strain evidence="1 2">LZH-48</strain>
    </source>
</reference>